<proteinExistence type="predicted"/>
<gene>
    <name evidence="3" type="primary">ANKRD50</name>
    <name evidence="3" type="ORF">SNAT2548_LOCUS22649</name>
</gene>
<dbReference type="Pfam" id="PF00403">
    <property type="entry name" value="HMA"/>
    <property type="match status" value="1"/>
</dbReference>
<organism evidence="3 4">
    <name type="scientific">Symbiodinium natans</name>
    <dbReference type="NCBI Taxonomy" id="878477"/>
    <lineage>
        <taxon>Eukaryota</taxon>
        <taxon>Sar</taxon>
        <taxon>Alveolata</taxon>
        <taxon>Dinophyceae</taxon>
        <taxon>Suessiales</taxon>
        <taxon>Symbiodiniaceae</taxon>
        <taxon>Symbiodinium</taxon>
    </lineage>
</organism>
<dbReference type="InterPro" id="IPR036163">
    <property type="entry name" value="HMA_dom_sf"/>
</dbReference>
<evidence type="ECO:0000313" key="4">
    <source>
        <dbReference type="Proteomes" id="UP000604046"/>
    </source>
</evidence>
<dbReference type="InterPro" id="IPR017969">
    <property type="entry name" value="Heavy-metal-associated_CS"/>
</dbReference>
<dbReference type="CDD" id="cd00371">
    <property type="entry name" value="HMA"/>
    <property type="match status" value="1"/>
</dbReference>
<feature type="domain" description="HMA" evidence="2">
    <location>
        <begin position="28"/>
        <end position="92"/>
    </location>
</feature>
<dbReference type="EMBL" id="CAJNDS010002295">
    <property type="protein sequence ID" value="CAE7416570.1"/>
    <property type="molecule type" value="Genomic_DNA"/>
</dbReference>
<dbReference type="PROSITE" id="PS01047">
    <property type="entry name" value="HMA_1"/>
    <property type="match status" value="1"/>
</dbReference>
<feature type="non-terminal residue" evidence="3">
    <location>
        <position position="1"/>
    </location>
</feature>
<dbReference type="GO" id="GO:0046872">
    <property type="term" value="F:metal ion binding"/>
    <property type="evidence" value="ECO:0007669"/>
    <property type="project" value="UniProtKB-KW"/>
</dbReference>
<keyword evidence="4" id="KW-1185">Reference proteome</keyword>
<dbReference type="InterPro" id="IPR006121">
    <property type="entry name" value="HMA_dom"/>
</dbReference>
<evidence type="ECO:0000313" key="3">
    <source>
        <dbReference type="EMBL" id="CAE7416570.1"/>
    </source>
</evidence>
<protein>
    <submittedName>
        <fullName evidence="3">ANKRD50 protein</fullName>
    </submittedName>
</protein>
<evidence type="ECO:0000259" key="2">
    <source>
        <dbReference type="Pfam" id="PF00403"/>
    </source>
</evidence>
<sequence>MALASTQMASPLLAEDASGAQQGQTFAFRVEGMKCNSCARKIRAALQALQWPSIADIVVEVPKDFVQVHVADVAERPAAASAAIVSAIEALGMVVSEWTGEAASASREGAQPADVGHEPAVEVDYEVLGMKCGSCVSK</sequence>
<dbReference type="AlphaFoldDB" id="A0A812R1X4"/>
<comment type="caution">
    <text evidence="3">The sequence shown here is derived from an EMBL/GenBank/DDBJ whole genome shotgun (WGS) entry which is preliminary data.</text>
</comment>
<keyword evidence="1" id="KW-0479">Metal-binding</keyword>
<dbReference type="OrthoDB" id="10522281at2759"/>
<name>A0A812R1X4_9DINO</name>
<accession>A0A812R1X4</accession>
<evidence type="ECO:0000256" key="1">
    <source>
        <dbReference type="ARBA" id="ARBA00022723"/>
    </source>
</evidence>
<dbReference type="Gene3D" id="3.30.70.100">
    <property type="match status" value="1"/>
</dbReference>
<dbReference type="Proteomes" id="UP000604046">
    <property type="component" value="Unassembled WGS sequence"/>
</dbReference>
<dbReference type="SUPFAM" id="SSF55008">
    <property type="entry name" value="HMA, heavy metal-associated domain"/>
    <property type="match status" value="1"/>
</dbReference>
<reference evidence="3" key="1">
    <citation type="submission" date="2021-02" db="EMBL/GenBank/DDBJ databases">
        <authorList>
            <person name="Dougan E. K."/>
            <person name="Rhodes N."/>
            <person name="Thang M."/>
            <person name="Chan C."/>
        </authorList>
    </citation>
    <scope>NUCLEOTIDE SEQUENCE</scope>
</reference>